<dbReference type="Pfam" id="PF08282">
    <property type="entry name" value="Hydrolase_3"/>
    <property type="match status" value="1"/>
</dbReference>
<dbReference type="SUPFAM" id="SSF56784">
    <property type="entry name" value="HAD-like"/>
    <property type="match status" value="1"/>
</dbReference>
<evidence type="ECO:0000256" key="1">
    <source>
        <dbReference type="ARBA" id="ARBA00001946"/>
    </source>
</evidence>
<dbReference type="PANTHER" id="PTHR10000">
    <property type="entry name" value="PHOSPHOSERINE PHOSPHATASE"/>
    <property type="match status" value="1"/>
</dbReference>
<dbReference type="NCBIfam" id="TIGR00099">
    <property type="entry name" value="Cof-subfamily"/>
    <property type="match status" value="1"/>
</dbReference>
<dbReference type="HOGENOM" id="CLU_044146_0_3_14"/>
<dbReference type="PROSITE" id="PS01228">
    <property type="entry name" value="COF_1"/>
    <property type="match status" value="1"/>
</dbReference>
<dbReference type="GO" id="GO:0016791">
    <property type="term" value="F:phosphatase activity"/>
    <property type="evidence" value="ECO:0007669"/>
    <property type="project" value="UniProtKB-ARBA"/>
</dbReference>
<evidence type="ECO:0000256" key="2">
    <source>
        <dbReference type="ARBA" id="ARBA00034778"/>
    </source>
</evidence>
<name>A0A0H3DLF8_MYCPB</name>
<dbReference type="STRING" id="722438.F539_02150"/>
<organism evidence="3 4">
    <name type="scientific">Mycoplasmoides pneumoniae (strain ATCC 15531 / DSM 23978 / CIP 103766 / NBRC 14401 / NCTC 10119 / FH)</name>
    <name type="common">Mycoplasma pneumoniae</name>
    <dbReference type="NCBI Taxonomy" id="722438"/>
    <lineage>
        <taxon>Bacteria</taxon>
        <taxon>Bacillati</taxon>
        <taxon>Mycoplasmatota</taxon>
        <taxon>Mycoplasmoidales</taxon>
        <taxon>Mycoplasmoidaceae</taxon>
        <taxon>Mycoplasmoides</taxon>
    </lineage>
</organism>
<protein>
    <submittedName>
        <fullName evidence="3">Cof-like hydrolase</fullName>
    </submittedName>
</protein>
<dbReference type="AlphaFoldDB" id="A0A0H3DLF8"/>
<evidence type="ECO:0000313" key="4">
    <source>
        <dbReference type="Proteomes" id="UP000007756"/>
    </source>
</evidence>
<proteinExistence type="inferred from homology"/>
<reference evidence="3 4" key="1">
    <citation type="journal article" date="2010" name="Appl. Environ. Microbiol.">
        <title>Targeted chromosomal knockouts in Mycoplasma pneumoniae.</title>
        <authorList>
            <person name="Krishnakumar R."/>
            <person name="Assad-Garcia N."/>
            <person name="Benders G.A."/>
            <person name="Phan Q."/>
            <person name="Montague M.G."/>
            <person name="Glass J.I."/>
        </authorList>
    </citation>
    <scope>NUCLEOTIDE SEQUENCE [LARGE SCALE GENOMIC DNA]</scope>
    <source>
        <strain evidence="4">ATCC 15531 / DSM 22911 / NBRC 14401 / NCTC 10119 / FH</strain>
    </source>
</reference>
<dbReference type="InterPro" id="IPR000150">
    <property type="entry name" value="Cof"/>
</dbReference>
<dbReference type="GO" id="GO:0005829">
    <property type="term" value="C:cytosol"/>
    <property type="evidence" value="ECO:0007669"/>
    <property type="project" value="TreeGrafter"/>
</dbReference>
<dbReference type="NCBIfam" id="TIGR01484">
    <property type="entry name" value="HAD-SF-IIB"/>
    <property type="match status" value="2"/>
</dbReference>
<dbReference type="PaxDb" id="722438-MPNE_0444"/>
<comment type="cofactor">
    <cofactor evidence="1">
        <name>Mg(2+)</name>
        <dbReference type="ChEBI" id="CHEBI:18420"/>
    </cofactor>
</comment>
<dbReference type="InterPro" id="IPR023214">
    <property type="entry name" value="HAD_sf"/>
</dbReference>
<dbReference type="InterPro" id="IPR036412">
    <property type="entry name" value="HAD-like_sf"/>
</dbReference>
<dbReference type="InterPro" id="IPR006379">
    <property type="entry name" value="HAD-SF_hydro_IIB"/>
</dbReference>
<dbReference type="KEGG" id="mpj:MPNE_0444"/>
<accession>A0A0H3DLF8</accession>
<dbReference type="PROSITE" id="PS01229">
    <property type="entry name" value="COF_2"/>
    <property type="match status" value="1"/>
</dbReference>
<dbReference type="SFLD" id="SFLDS00003">
    <property type="entry name" value="Haloacid_Dehalogenase"/>
    <property type="match status" value="1"/>
</dbReference>
<sequence>MKPKVQNLIFDLDGTLLSWGHEPLPQTVTFLKELQKQGFKITFATGRSHILIRNTTQFIQPDLPVISSNGALIYDFAREKALHMTQLAPQSVVPIMRLLLQLEESFCIYTDKKVFGFEKPGIPCKRLRTTQSKIVEPDITQNNFTINPLTDASKFDFATQNITKILLITEDRGRISKITKHLDAIENISYVSSMTFALDIMHKDVNKAYGLKALEQQTGLDPQMTMVFGDGDNDVEIFNAVKYSVAMANGSDLAKQNATFISEFDNDHDGIYHFLQCFLKIE</sequence>
<dbReference type="EMBL" id="CP002077">
    <property type="protein sequence ID" value="ADK87220.1"/>
    <property type="molecule type" value="Genomic_DNA"/>
</dbReference>
<dbReference type="SMR" id="A0A0H3DLF8"/>
<dbReference type="PANTHER" id="PTHR10000:SF8">
    <property type="entry name" value="HAD SUPERFAMILY HYDROLASE-LIKE, TYPE 3"/>
    <property type="match status" value="1"/>
</dbReference>
<dbReference type="CDD" id="cd07516">
    <property type="entry name" value="HAD_Pase"/>
    <property type="match status" value="1"/>
</dbReference>
<dbReference type="eggNOG" id="COG0561">
    <property type="taxonomic scope" value="Bacteria"/>
</dbReference>
<comment type="similarity">
    <text evidence="2">Belongs to the HAD-like hydrolase superfamily. Cof family.</text>
</comment>
<dbReference type="Proteomes" id="UP000007756">
    <property type="component" value="Chromosome"/>
</dbReference>
<keyword evidence="3" id="KW-0378">Hydrolase</keyword>
<gene>
    <name evidence="3" type="ordered locus">MPNE_0444</name>
</gene>
<evidence type="ECO:0000313" key="3">
    <source>
        <dbReference type="EMBL" id="ADK87220.1"/>
    </source>
</evidence>
<dbReference type="Gene3D" id="3.30.1240.10">
    <property type="match status" value="1"/>
</dbReference>
<dbReference type="GeneID" id="66608959"/>
<dbReference type="PATRIC" id="fig|722438.3.peg.429"/>
<dbReference type="RefSeq" id="WP_010874739.1">
    <property type="nucleotide sequence ID" value="NZ_CP010546.1"/>
</dbReference>
<dbReference type="SFLD" id="SFLDG01140">
    <property type="entry name" value="C2.B:_Phosphomannomutase_and_P"/>
    <property type="match status" value="1"/>
</dbReference>
<dbReference type="Gene3D" id="3.40.50.1000">
    <property type="entry name" value="HAD superfamily/HAD-like"/>
    <property type="match status" value="1"/>
</dbReference>
<dbReference type="GO" id="GO:0000287">
    <property type="term" value="F:magnesium ion binding"/>
    <property type="evidence" value="ECO:0007669"/>
    <property type="project" value="TreeGrafter"/>
</dbReference>